<dbReference type="STRING" id="688246.Premu_1813"/>
<organism evidence="2 3">
    <name type="scientific">Hallella multisaccharivorax DSM 17128</name>
    <dbReference type="NCBI Taxonomy" id="688246"/>
    <lineage>
        <taxon>Bacteria</taxon>
        <taxon>Pseudomonadati</taxon>
        <taxon>Bacteroidota</taxon>
        <taxon>Bacteroidia</taxon>
        <taxon>Bacteroidales</taxon>
        <taxon>Prevotellaceae</taxon>
        <taxon>Hallella</taxon>
    </lineage>
</organism>
<dbReference type="AlphaFoldDB" id="F8N634"/>
<evidence type="ECO:0000256" key="1">
    <source>
        <dbReference type="SAM" id="Phobius"/>
    </source>
</evidence>
<dbReference type="EMBL" id="GL945017">
    <property type="protein sequence ID" value="EGN57218.1"/>
    <property type="molecule type" value="Genomic_DNA"/>
</dbReference>
<protein>
    <submittedName>
        <fullName evidence="2">Uncharacterized protein</fullName>
    </submittedName>
</protein>
<feature type="transmembrane region" description="Helical" evidence="1">
    <location>
        <begin position="53"/>
        <end position="74"/>
    </location>
</feature>
<dbReference type="HOGENOM" id="CLU_2668028_0_0_10"/>
<keyword evidence="1" id="KW-1133">Transmembrane helix</keyword>
<evidence type="ECO:0000313" key="3">
    <source>
        <dbReference type="Proteomes" id="UP000002772"/>
    </source>
</evidence>
<evidence type="ECO:0000313" key="2">
    <source>
        <dbReference type="EMBL" id="EGN57218.1"/>
    </source>
</evidence>
<reference evidence="3" key="1">
    <citation type="journal article" date="2011" name="Stand. Genomic Sci.">
        <title>Non-contiguous finished genome sequence of the opportunistic oral pathogen Prevotella multisaccharivorax type strain (PPPA20).</title>
        <authorList>
            <person name="Pati A."/>
            <person name="Gronow S."/>
            <person name="Lu M."/>
            <person name="Lapidus A."/>
            <person name="Nolan M."/>
            <person name="Lucas S."/>
            <person name="Hammon N."/>
            <person name="Deshpande S."/>
            <person name="Cheng J.F."/>
            <person name="Tapia R."/>
            <person name="Han C."/>
            <person name="Goodwin L."/>
            <person name="Pitluck S."/>
            <person name="Liolios K."/>
            <person name="Pagani I."/>
            <person name="Mavromatis K."/>
            <person name="Mikhailova N."/>
            <person name="Huntemann M."/>
            <person name="Chen A."/>
            <person name="Palaniappan K."/>
            <person name="Land M."/>
            <person name="Hauser L."/>
            <person name="Detter J.C."/>
            <person name="Brambilla E.M."/>
            <person name="Rohde M."/>
            <person name="Goker M."/>
            <person name="Woyke T."/>
            <person name="Bristow J."/>
            <person name="Eisen J.A."/>
            <person name="Markowitz V."/>
            <person name="Hugenholtz P."/>
            <person name="Kyrpides N.C."/>
            <person name="Klenk H.P."/>
            <person name="Ivanova N."/>
        </authorList>
    </citation>
    <scope>NUCLEOTIDE SEQUENCE [LARGE SCALE GENOMIC DNA]</scope>
    <source>
        <strain evidence="3">DSM 17128</strain>
    </source>
</reference>
<keyword evidence="1" id="KW-0812">Transmembrane</keyword>
<keyword evidence="1" id="KW-0472">Membrane</keyword>
<sequence>MVEYPLMTKLISNDKPSQRDTRIQAKEPHICPLSKGDAPCLTRAYKKMLWRKVTPVAPVCVCVCVCVCVLAKYLS</sequence>
<dbReference type="Proteomes" id="UP000002772">
    <property type="component" value="Unassembled WGS sequence"/>
</dbReference>
<proteinExistence type="predicted"/>
<name>F8N634_9BACT</name>
<keyword evidence="3" id="KW-1185">Reference proteome</keyword>
<gene>
    <name evidence="2" type="ORF">Premu_1813</name>
</gene>
<accession>F8N634</accession>